<keyword evidence="6" id="KW-1185">Reference proteome</keyword>
<dbReference type="SUPFAM" id="SSF46785">
    <property type="entry name" value="Winged helix' DNA-binding domain"/>
    <property type="match status" value="1"/>
</dbReference>
<dbReference type="PIRSF" id="PIRSF005739">
    <property type="entry name" value="O-mtase"/>
    <property type="match status" value="1"/>
</dbReference>
<dbReference type="InterPro" id="IPR036390">
    <property type="entry name" value="WH_DNA-bd_sf"/>
</dbReference>
<dbReference type="GO" id="GO:0032259">
    <property type="term" value="P:methylation"/>
    <property type="evidence" value="ECO:0007669"/>
    <property type="project" value="UniProtKB-KW"/>
</dbReference>
<dbReference type="Pfam" id="PF00891">
    <property type="entry name" value="Methyltransf_2"/>
    <property type="match status" value="1"/>
</dbReference>
<dbReference type="Proteomes" id="UP000515153">
    <property type="component" value="Unplaced"/>
</dbReference>
<dbReference type="Gene3D" id="1.10.10.10">
    <property type="entry name" value="Winged helix-like DNA-binding domain superfamily/Winged helix DNA-binding domain"/>
    <property type="match status" value="1"/>
</dbReference>
<evidence type="ECO:0000256" key="4">
    <source>
        <dbReference type="PIRSR" id="PIRSR005739-1"/>
    </source>
</evidence>
<dbReference type="GeneID" id="41964948"/>
<gene>
    <name evidence="7" type="ORF">PgNI_10064</name>
</gene>
<evidence type="ECO:0000259" key="5">
    <source>
        <dbReference type="Pfam" id="PF00891"/>
    </source>
</evidence>
<dbReference type="InterPro" id="IPR029063">
    <property type="entry name" value="SAM-dependent_MTases_sf"/>
</dbReference>
<dbReference type="KEGG" id="pgri:PgNI_10064"/>
<evidence type="ECO:0000256" key="1">
    <source>
        <dbReference type="ARBA" id="ARBA00022603"/>
    </source>
</evidence>
<keyword evidence="3" id="KW-0949">S-adenosyl-L-methionine</keyword>
<dbReference type="InterPro" id="IPR036388">
    <property type="entry name" value="WH-like_DNA-bd_sf"/>
</dbReference>
<evidence type="ECO:0000256" key="3">
    <source>
        <dbReference type="ARBA" id="ARBA00022691"/>
    </source>
</evidence>
<organism evidence="6 7">
    <name type="scientific">Pyricularia grisea</name>
    <name type="common">Crabgrass-specific blast fungus</name>
    <name type="synonym">Magnaporthe grisea</name>
    <dbReference type="NCBI Taxonomy" id="148305"/>
    <lineage>
        <taxon>Eukaryota</taxon>
        <taxon>Fungi</taxon>
        <taxon>Dikarya</taxon>
        <taxon>Ascomycota</taxon>
        <taxon>Pezizomycotina</taxon>
        <taxon>Sordariomycetes</taxon>
        <taxon>Sordariomycetidae</taxon>
        <taxon>Magnaporthales</taxon>
        <taxon>Pyriculariaceae</taxon>
        <taxon>Pyricularia</taxon>
    </lineage>
</organism>
<accession>A0A6P8ARW1</accession>
<feature type="active site" description="Proton acceptor" evidence="4">
    <location>
        <position position="308"/>
    </location>
</feature>
<reference evidence="7" key="2">
    <citation type="submission" date="2019-10" db="EMBL/GenBank/DDBJ databases">
        <authorList>
            <consortium name="NCBI Genome Project"/>
        </authorList>
    </citation>
    <scope>NUCLEOTIDE SEQUENCE</scope>
    <source>
        <strain evidence="7">NI907</strain>
    </source>
</reference>
<dbReference type="Gene3D" id="3.40.50.150">
    <property type="entry name" value="Vaccinia Virus protein VP39"/>
    <property type="match status" value="1"/>
</dbReference>
<evidence type="ECO:0000313" key="6">
    <source>
        <dbReference type="Proteomes" id="UP000515153"/>
    </source>
</evidence>
<dbReference type="RefSeq" id="XP_030977648.1">
    <property type="nucleotide sequence ID" value="XM_031130040.1"/>
</dbReference>
<dbReference type="PANTHER" id="PTHR43712">
    <property type="entry name" value="PUTATIVE (AFU_ORTHOLOGUE AFUA_4G14580)-RELATED"/>
    <property type="match status" value="1"/>
</dbReference>
<dbReference type="SUPFAM" id="SSF53335">
    <property type="entry name" value="S-adenosyl-L-methionine-dependent methyltransferases"/>
    <property type="match status" value="1"/>
</dbReference>
<dbReference type="GO" id="GO:0008171">
    <property type="term" value="F:O-methyltransferase activity"/>
    <property type="evidence" value="ECO:0007669"/>
    <property type="project" value="InterPro"/>
</dbReference>
<dbReference type="AlphaFoldDB" id="A0A6P8ARW1"/>
<feature type="domain" description="O-methyltransferase C-terminal" evidence="5">
    <location>
        <begin position="232"/>
        <end position="378"/>
    </location>
</feature>
<keyword evidence="2" id="KW-0808">Transferase</keyword>
<reference evidence="7" key="1">
    <citation type="journal article" date="2019" name="Mol. Biol. Evol.">
        <title>Blast fungal genomes show frequent chromosomal changes, gene gains and losses, and effector gene turnover.</title>
        <authorList>
            <person name="Gomez Luciano L.B."/>
            <person name="Jason Tsai I."/>
            <person name="Chuma I."/>
            <person name="Tosa Y."/>
            <person name="Chen Y.H."/>
            <person name="Li J.Y."/>
            <person name="Li M.Y."/>
            <person name="Jade Lu M.Y."/>
            <person name="Nakayashiki H."/>
            <person name="Li W.H."/>
        </authorList>
    </citation>
    <scope>NUCLEOTIDE SEQUENCE</scope>
    <source>
        <strain evidence="7">NI907</strain>
    </source>
</reference>
<sequence length="400" mass="45122">MAAELLTRDINSALSDANALASIRNDDAQRCRLQAAATKLSMALESQGDTVNRIRQTPLQLAMAKVGVDTHVFEILTQAKQDNHTLSHKELAAKAGFEPIMMKRVLRYWGSLGVVAQLEEDKWTANNVTEALASAQGCTAITHGFNFKAPVFMAIPPFFKKHGYRLITDIDDTPFQIAHNTKLDPWTWGKERPERYQDFLGWMEHARDGNPSFLDSLDLMQFFQNSNQDTLLFVDVSGSRGYVTTAVRERYAHVPGRVFLQDQPHIIDLVNKEARPGIETIETQGHDFFTGPTPLKGARVYYLRNILHDWSDEKSLEILSSVTLSMDRDSVILLDEVVLPELNPPWRGTQLDMEMLTHLAGAERTEGDWRRLLDAAGMKVIKVTPYFEARGDSVIEARLK</sequence>
<protein>
    <recommendedName>
        <fullName evidence="5">O-methyltransferase C-terminal domain-containing protein</fullName>
    </recommendedName>
</protein>
<name>A0A6P8ARW1_PYRGI</name>
<dbReference type="InterPro" id="IPR016461">
    <property type="entry name" value="COMT-like"/>
</dbReference>
<evidence type="ECO:0000256" key="2">
    <source>
        <dbReference type="ARBA" id="ARBA00022679"/>
    </source>
</evidence>
<evidence type="ECO:0000313" key="7">
    <source>
        <dbReference type="RefSeq" id="XP_030977648.1"/>
    </source>
</evidence>
<reference evidence="7" key="3">
    <citation type="submission" date="2025-08" db="UniProtKB">
        <authorList>
            <consortium name="RefSeq"/>
        </authorList>
    </citation>
    <scope>IDENTIFICATION</scope>
    <source>
        <strain evidence="7">NI907</strain>
    </source>
</reference>
<dbReference type="PROSITE" id="PS51683">
    <property type="entry name" value="SAM_OMT_II"/>
    <property type="match status" value="1"/>
</dbReference>
<proteinExistence type="predicted"/>
<keyword evidence="1" id="KW-0489">Methyltransferase</keyword>
<dbReference type="PANTHER" id="PTHR43712:SF1">
    <property type="entry name" value="HYPOTHETICAL O-METHYLTRANSFERASE (EUROFUNG)-RELATED"/>
    <property type="match status" value="1"/>
</dbReference>
<dbReference type="InterPro" id="IPR001077">
    <property type="entry name" value="COMT_C"/>
</dbReference>